<gene>
    <name evidence="2" type="ORF">DERYTH_LOCUS15000</name>
</gene>
<dbReference type="EMBL" id="CAJVPY010011760">
    <property type="protein sequence ID" value="CAG8729528.1"/>
    <property type="molecule type" value="Genomic_DNA"/>
</dbReference>
<proteinExistence type="predicted"/>
<evidence type="ECO:0000256" key="1">
    <source>
        <dbReference type="SAM" id="MobiDB-lite"/>
    </source>
</evidence>
<organism evidence="2 3">
    <name type="scientific">Dentiscutata erythropus</name>
    <dbReference type="NCBI Taxonomy" id="1348616"/>
    <lineage>
        <taxon>Eukaryota</taxon>
        <taxon>Fungi</taxon>
        <taxon>Fungi incertae sedis</taxon>
        <taxon>Mucoromycota</taxon>
        <taxon>Glomeromycotina</taxon>
        <taxon>Glomeromycetes</taxon>
        <taxon>Diversisporales</taxon>
        <taxon>Gigasporaceae</taxon>
        <taxon>Dentiscutata</taxon>
    </lineage>
</organism>
<reference evidence="2" key="1">
    <citation type="submission" date="2021-06" db="EMBL/GenBank/DDBJ databases">
        <authorList>
            <person name="Kallberg Y."/>
            <person name="Tangrot J."/>
            <person name="Rosling A."/>
        </authorList>
    </citation>
    <scope>NUCLEOTIDE SEQUENCE</scope>
    <source>
        <strain evidence="2">MA453B</strain>
    </source>
</reference>
<feature type="compositionally biased region" description="Basic and acidic residues" evidence="1">
    <location>
        <begin position="27"/>
        <end position="39"/>
    </location>
</feature>
<evidence type="ECO:0000313" key="2">
    <source>
        <dbReference type="EMBL" id="CAG8729528.1"/>
    </source>
</evidence>
<dbReference type="Proteomes" id="UP000789405">
    <property type="component" value="Unassembled WGS sequence"/>
</dbReference>
<name>A0A9N9NFQ2_9GLOM</name>
<feature type="region of interest" description="Disordered" evidence="1">
    <location>
        <begin position="22"/>
        <end position="48"/>
    </location>
</feature>
<protein>
    <submittedName>
        <fullName evidence="2">5005_t:CDS:1</fullName>
    </submittedName>
</protein>
<evidence type="ECO:0000313" key="3">
    <source>
        <dbReference type="Proteomes" id="UP000789405"/>
    </source>
</evidence>
<keyword evidence="3" id="KW-1185">Reference proteome</keyword>
<sequence length="48" mass="5328">MQVNYKEKETITAVAPRAAITAAKNKPIHDEQKAKEAKGKKNRANKAH</sequence>
<accession>A0A9N9NFQ2</accession>
<comment type="caution">
    <text evidence="2">The sequence shown here is derived from an EMBL/GenBank/DDBJ whole genome shotgun (WGS) entry which is preliminary data.</text>
</comment>
<dbReference type="AlphaFoldDB" id="A0A9N9NFQ2"/>